<evidence type="ECO:0000259" key="3">
    <source>
        <dbReference type="Pfam" id="PF06276"/>
    </source>
</evidence>
<evidence type="ECO:0000313" key="5">
    <source>
        <dbReference type="Proteomes" id="UP000216361"/>
    </source>
</evidence>
<feature type="domain" description="Aerobactin siderophore biosynthesis IucA/IucC-like C-terminal" evidence="3">
    <location>
        <begin position="410"/>
        <end position="561"/>
    </location>
</feature>
<dbReference type="PANTHER" id="PTHR34384:SF5">
    <property type="entry name" value="L-2,3-DIAMINOPROPANOATE--CITRATE LIGASE"/>
    <property type="match status" value="1"/>
</dbReference>
<sequence>MRQETILRASDQVPPLPDAARSNHFFALRHGLTGLVNALLRETSAGQITGQTLHLPLPKLGGGGALRVSLRPVSRAGRHGFGDDWRRLGPAGEEHPIPAETALDLILRGADLSAGETPVQRENLLARARASVAAVADFLDARRPWLDAALAAPPTFLAAEQALLLGHPVHPAPKTRAVFDGEEARYAPELGGRFPLVWLSVAPEALAIGEAEDGLAAEALSALYGQPVDAGRWPMPMHPWQWARLQRVAPVAELVAAGLVRELPHDARPWWPTASVRSLWAPHADYMVKASLSVQMTNSLRVLRRAEVERGRIIHKLLASPVGATLRQRFPQFRFLGEPVYALLRDRAGRDLPDSLITLRENPIRSADAPLAMLASLCQDGPFGGPSWVVSLIGQVAAARGLPYAEAAGLWFERFLTVAIAPVLLTASDVGLLFGAHQQNLLIGLKDGLPETAMFRDCQGTAYVKAFEADLAAHLPDLPTSGCPGFSSEAAAKLVSYYIILNAVFLTIAAIARSDQVAEAALFAIWRRFLEALAAGERRDRSLFDLALTSPELTSKGNFRIALGGFDEAGASVDPLSLYHAFPNPLVV</sequence>
<dbReference type="RefSeq" id="WP_094410155.1">
    <property type="nucleotide sequence ID" value="NZ_BMJZ01000005.1"/>
</dbReference>
<dbReference type="GO" id="GO:0016881">
    <property type="term" value="F:acid-amino acid ligase activity"/>
    <property type="evidence" value="ECO:0007669"/>
    <property type="project" value="UniProtKB-ARBA"/>
</dbReference>
<gene>
    <name evidence="4" type="ORF">CHR90_16255</name>
</gene>
<reference evidence="4 5" key="1">
    <citation type="submission" date="2017-07" db="EMBL/GenBank/DDBJ databases">
        <title>Elstera cyanobacteriorum sp. nov., a novel bacterium isolated from cyanobacterial aggregates in a eutrophic lake.</title>
        <authorList>
            <person name="Cai H."/>
        </authorList>
    </citation>
    <scope>NUCLEOTIDE SEQUENCE [LARGE SCALE GENOMIC DNA]</scope>
    <source>
        <strain evidence="4 5">TH019</strain>
    </source>
</reference>
<dbReference type="EMBL" id="NOXS01000034">
    <property type="protein sequence ID" value="OYQ17497.1"/>
    <property type="molecule type" value="Genomic_DNA"/>
</dbReference>
<proteinExistence type="inferred from homology"/>
<dbReference type="Gene3D" id="1.10.510.40">
    <property type="match status" value="1"/>
</dbReference>
<evidence type="ECO:0000256" key="1">
    <source>
        <dbReference type="ARBA" id="ARBA00007832"/>
    </source>
</evidence>
<name>A0A255XKI8_9PROT</name>
<evidence type="ECO:0000313" key="4">
    <source>
        <dbReference type="EMBL" id="OYQ17497.1"/>
    </source>
</evidence>
<comment type="similarity">
    <text evidence="1">Belongs to the IucA/IucC family.</text>
</comment>
<dbReference type="GO" id="GO:0019290">
    <property type="term" value="P:siderophore biosynthetic process"/>
    <property type="evidence" value="ECO:0007669"/>
    <property type="project" value="InterPro"/>
</dbReference>
<dbReference type="PANTHER" id="PTHR34384">
    <property type="entry name" value="L-2,3-DIAMINOPROPANOATE--CITRATE LIGASE"/>
    <property type="match status" value="1"/>
</dbReference>
<organism evidence="4 5">
    <name type="scientific">Elstera cyanobacteriorum</name>
    <dbReference type="NCBI Taxonomy" id="2022747"/>
    <lineage>
        <taxon>Bacteria</taxon>
        <taxon>Pseudomonadati</taxon>
        <taxon>Pseudomonadota</taxon>
        <taxon>Alphaproteobacteria</taxon>
        <taxon>Rhodospirillales</taxon>
        <taxon>Rhodospirillaceae</taxon>
        <taxon>Elstera</taxon>
    </lineage>
</organism>
<dbReference type="Pfam" id="PF06276">
    <property type="entry name" value="FhuF"/>
    <property type="match status" value="1"/>
</dbReference>
<protein>
    <recommendedName>
        <fullName evidence="6">IucA/IucC family protein</fullName>
    </recommendedName>
</protein>
<dbReference type="Pfam" id="PF04183">
    <property type="entry name" value="IucA_IucC"/>
    <property type="match status" value="1"/>
</dbReference>
<comment type="caution">
    <text evidence="4">The sequence shown here is derived from an EMBL/GenBank/DDBJ whole genome shotgun (WGS) entry which is preliminary data.</text>
</comment>
<dbReference type="InterPro" id="IPR022770">
    <property type="entry name" value="IucA/IucC-like_C"/>
</dbReference>
<accession>A0A255XKI8</accession>
<dbReference type="InterPro" id="IPR037455">
    <property type="entry name" value="LucA/IucC-like"/>
</dbReference>
<dbReference type="InterPro" id="IPR007310">
    <property type="entry name" value="Aerobactin_biosyn_IucA/IucC_N"/>
</dbReference>
<dbReference type="AlphaFoldDB" id="A0A255XKI8"/>
<dbReference type="Proteomes" id="UP000216361">
    <property type="component" value="Unassembled WGS sequence"/>
</dbReference>
<feature type="domain" description="Aerobactin siderophore biosynthesis IucA/IucC N-terminal" evidence="2">
    <location>
        <begin position="155"/>
        <end position="379"/>
    </location>
</feature>
<evidence type="ECO:0000259" key="2">
    <source>
        <dbReference type="Pfam" id="PF04183"/>
    </source>
</evidence>
<keyword evidence="5" id="KW-1185">Reference proteome</keyword>
<evidence type="ECO:0008006" key="6">
    <source>
        <dbReference type="Google" id="ProtNLM"/>
    </source>
</evidence>
<dbReference type="OrthoDB" id="495728at2"/>